<gene>
    <name evidence="1" type="ORF">J2X78_000722</name>
</gene>
<proteinExistence type="predicted"/>
<comment type="caution">
    <text evidence="1">The sequence shown here is derived from an EMBL/GenBank/DDBJ whole genome shotgun (WGS) entry which is preliminary data.</text>
</comment>
<evidence type="ECO:0000313" key="1">
    <source>
        <dbReference type="EMBL" id="MDR6782170.1"/>
    </source>
</evidence>
<reference evidence="1" key="1">
    <citation type="submission" date="2023-07" db="EMBL/GenBank/DDBJ databases">
        <title>Sorghum-associated microbial communities from plants grown in Nebraska, USA.</title>
        <authorList>
            <person name="Schachtman D."/>
        </authorList>
    </citation>
    <scope>NUCLEOTIDE SEQUENCE</scope>
    <source>
        <strain evidence="1">2697</strain>
    </source>
</reference>
<keyword evidence="2" id="KW-1185">Reference proteome</keyword>
<accession>A0ACC6KS42</accession>
<organism evidence="1 2">
    <name type="scientific">Pedobacter africanus</name>
    <dbReference type="NCBI Taxonomy" id="151894"/>
    <lineage>
        <taxon>Bacteria</taxon>
        <taxon>Pseudomonadati</taxon>
        <taxon>Bacteroidota</taxon>
        <taxon>Sphingobacteriia</taxon>
        <taxon>Sphingobacteriales</taxon>
        <taxon>Sphingobacteriaceae</taxon>
        <taxon>Pedobacter</taxon>
    </lineage>
</organism>
<protein>
    <submittedName>
        <fullName evidence="1">Uncharacterized protein</fullName>
    </submittedName>
</protein>
<sequence>MKLKYITLVLCLGIFVSCKKEAAISEPDFNVTGYKLIITLDTLGNEVKQVTFDFSGDAAVVSFYPGILGNDYAYREGRILDVKALLSSFSTTLNNGTQDNQLTVMASSDFNGTYDINSIHAASWTDITSRYILNVRDASASLPSGTVNIADLLADGKPLYFAFRYICKPQSTNGVNSTWRIRAFSMQSQTDLGTATLATLTTADWKLVNYGTIVDANRGAVIESSGAIRFNGNHMNTNIQTESWAVSKAFQIDKTDMGPDRPIAIKSTINPRLGSYSFNYSNPGTYKVAFVASNANYEGQTSVVREIEVTVP</sequence>
<evidence type="ECO:0000313" key="2">
    <source>
        <dbReference type="Proteomes" id="UP001246858"/>
    </source>
</evidence>
<name>A0ACC6KS42_9SPHI</name>
<dbReference type="Proteomes" id="UP001246858">
    <property type="component" value="Unassembled WGS sequence"/>
</dbReference>
<dbReference type="EMBL" id="JAVDTF010000001">
    <property type="protein sequence ID" value="MDR6782170.1"/>
    <property type="molecule type" value="Genomic_DNA"/>
</dbReference>